<sequence>MNTTMKKHNIFKAFGMAALLLASASCTELKDESYGSIVSSQYEPKTEADISYVVNAAYIPWRQTMLLWQGVVRSQELSADQDVIPARLGIGWVDGYIYKRWHQHTWTTEDEGVLNGWERTFNGVTACNRVLSQIEDNVIDIQGDARERLIAELKVLRASYYYVLIDLYGNVPIITDFKDVELPEQSTRKQVFDFIVKEVNDNLPLLSDQARGYYYARFNKWAAHTLLAKMYLNAEVWTGQAMWNECVTHCNAVIEHAKATGDYGLESDINAPFVTANENSKEIIFALPFDEIYVTDWNAFDFHLYTLAPENQATYGFTDRPWGGVCAIPQFINSFDPDDKRLAEWYIQGQQYDASGNILLRSSDGNPLIYEVDVPSIDASDVDDGFRWGKFEYAHGITNRLSNDFPLFRYADILMMKAEALMRDGKPGAGELVTMVRSRAFPNNPEKAVVTDEQLKGGSVYDYGRRDEYATSSEGGADITYGRFLDELGWEFCQEGRRRQDMVRFNAFTTKSWFSHDKSNADKNLYPIPNKVLLTNSKLHQNPGY</sequence>
<evidence type="ECO:0000259" key="8">
    <source>
        <dbReference type="Pfam" id="PF14322"/>
    </source>
</evidence>
<keyword evidence="3 6" id="KW-0732">Signal</keyword>
<evidence type="ECO:0000256" key="5">
    <source>
        <dbReference type="ARBA" id="ARBA00023237"/>
    </source>
</evidence>
<comment type="subcellular location">
    <subcellularLocation>
        <location evidence="1">Cell outer membrane</location>
    </subcellularLocation>
</comment>
<protein>
    <submittedName>
        <fullName evidence="9">RagB/SusD family nutrient uptake outer membrane protein</fullName>
    </submittedName>
</protein>
<keyword evidence="10" id="KW-1185">Reference proteome</keyword>
<dbReference type="GO" id="GO:0009279">
    <property type="term" value="C:cell outer membrane"/>
    <property type="evidence" value="ECO:0007669"/>
    <property type="project" value="UniProtKB-SubCell"/>
</dbReference>
<dbReference type="AlphaFoldDB" id="A0A4P7VRB0"/>
<dbReference type="InterPro" id="IPR011990">
    <property type="entry name" value="TPR-like_helical_dom_sf"/>
</dbReference>
<dbReference type="Pfam" id="PF14322">
    <property type="entry name" value="SusD-like_3"/>
    <property type="match status" value="1"/>
</dbReference>
<evidence type="ECO:0000256" key="2">
    <source>
        <dbReference type="ARBA" id="ARBA00006275"/>
    </source>
</evidence>
<dbReference type="InterPro" id="IPR033985">
    <property type="entry name" value="SusD-like_N"/>
</dbReference>
<feature type="domain" description="SusD-like N-terminal" evidence="8">
    <location>
        <begin position="101"/>
        <end position="232"/>
    </location>
</feature>
<keyword evidence="4" id="KW-0472">Membrane</keyword>
<evidence type="ECO:0000313" key="10">
    <source>
        <dbReference type="Proteomes" id="UP000297031"/>
    </source>
</evidence>
<keyword evidence="5" id="KW-0998">Cell outer membrane</keyword>
<dbReference type="KEGG" id="mgod:E7746_13740"/>
<evidence type="ECO:0000256" key="1">
    <source>
        <dbReference type="ARBA" id="ARBA00004442"/>
    </source>
</evidence>
<dbReference type="PROSITE" id="PS51257">
    <property type="entry name" value="PROKAR_LIPOPROTEIN"/>
    <property type="match status" value="1"/>
</dbReference>
<comment type="similarity">
    <text evidence="2">Belongs to the SusD family.</text>
</comment>
<reference evidence="9 10" key="1">
    <citation type="submission" date="2019-02" db="EMBL/GenBank/DDBJ databases">
        <title>Isolation and identification of novel species under the genus Muribaculum.</title>
        <authorList>
            <person name="Miyake S."/>
            <person name="Ding Y."/>
            <person name="Low A."/>
            <person name="Soh M."/>
            <person name="Seedorf H."/>
        </authorList>
    </citation>
    <scope>NUCLEOTIDE SEQUENCE [LARGE SCALE GENOMIC DNA]</scope>
    <source>
        <strain evidence="9 10">TLL-A4</strain>
    </source>
</reference>
<evidence type="ECO:0000313" key="9">
    <source>
        <dbReference type="EMBL" id="QCD36862.1"/>
    </source>
</evidence>
<name>A0A4P7VRB0_9BACT</name>
<evidence type="ECO:0000259" key="7">
    <source>
        <dbReference type="Pfam" id="PF07980"/>
    </source>
</evidence>
<organism evidence="9 10">
    <name type="scientific">Muribaculum gordoncarteri</name>
    <dbReference type="NCBI Taxonomy" id="2530390"/>
    <lineage>
        <taxon>Bacteria</taxon>
        <taxon>Pseudomonadati</taxon>
        <taxon>Bacteroidota</taxon>
        <taxon>Bacteroidia</taxon>
        <taxon>Bacteroidales</taxon>
        <taxon>Muribaculaceae</taxon>
        <taxon>Muribaculum</taxon>
    </lineage>
</organism>
<dbReference type="OrthoDB" id="5694214at2"/>
<feature type="signal peptide" evidence="6">
    <location>
        <begin position="1"/>
        <end position="24"/>
    </location>
</feature>
<feature type="chain" id="PRO_5020358687" evidence="6">
    <location>
        <begin position="25"/>
        <end position="545"/>
    </location>
</feature>
<evidence type="ECO:0000256" key="6">
    <source>
        <dbReference type="SAM" id="SignalP"/>
    </source>
</evidence>
<evidence type="ECO:0000256" key="4">
    <source>
        <dbReference type="ARBA" id="ARBA00023136"/>
    </source>
</evidence>
<accession>A0A4P7VRB0</accession>
<dbReference type="EMBL" id="CP039393">
    <property type="protein sequence ID" value="QCD36862.1"/>
    <property type="molecule type" value="Genomic_DNA"/>
</dbReference>
<dbReference type="SUPFAM" id="SSF48452">
    <property type="entry name" value="TPR-like"/>
    <property type="match status" value="1"/>
</dbReference>
<dbReference type="Pfam" id="PF07980">
    <property type="entry name" value="SusD_RagB"/>
    <property type="match status" value="1"/>
</dbReference>
<proteinExistence type="inferred from homology"/>
<evidence type="ECO:0000256" key="3">
    <source>
        <dbReference type="ARBA" id="ARBA00022729"/>
    </source>
</evidence>
<gene>
    <name evidence="9" type="ORF">E7746_13740</name>
</gene>
<dbReference type="Gene3D" id="1.25.40.390">
    <property type="match status" value="1"/>
</dbReference>
<feature type="domain" description="RagB/SusD" evidence="7">
    <location>
        <begin position="336"/>
        <end position="545"/>
    </location>
</feature>
<dbReference type="InterPro" id="IPR012944">
    <property type="entry name" value="SusD_RagB_dom"/>
</dbReference>
<dbReference type="Proteomes" id="UP000297031">
    <property type="component" value="Chromosome"/>
</dbReference>